<organism evidence="1 2">
    <name type="scientific">Collybiopsis luxurians FD-317 M1</name>
    <dbReference type="NCBI Taxonomy" id="944289"/>
    <lineage>
        <taxon>Eukaryota</taxon>
        <taxon>Fungi</taxon>
        <taxon>Dikarya</taxon>
        <taxon>Basidiomycota</taxon>
        <taxon>Agaricomycotina</taxon>
        <taxon>Agaricomycetes</taxon>
        <taxon>Agaricomycetidae</taxon>
        <taxon>Agaricales</taxon>
        <taxon>Marasmiineae</taxon>
        <taxon>Omphalotaceae</taxon>
        <taxon>Collybiopsis</taxon>
        <taxon>Collybiopsis luxurians</taxon>
    </lineage>
</organism>
<accession>A0A0D0C4H6</accession>
<keyword evidence="2" id="KW-1185">Reference proteome</keyword>
<sequence>MPHVRGLILSHESRSRGALQLSHSPRSIPRPKAALTSTHVAALFGGLRLLRISGQIVGSVESLGNLLREIDCLEHLVVEGSWRFSLKDDILHTVAAHAPNLKTLCLSKLQWFPFFMPSVRENILVQWNARFRGKRVPSLPLERLCIWKPAKTRVDLATVVILPSPCLDLNQLRYLAIPASSLLRILDDTQFQNLGKKITHLAITHITSLALLRIAAQP</sequence>
<dbReference type="HOGENOM" id="CLU_1267010_0_0_1"/>
<gene>
    <name evidence="1" type="ORF">GYMLUDRAFT_72249</name>
</gene>
<name>A0A0D0C4H6_9AGAR</name>
<evidence type="ECO:0000313" key="1">
    <source>
        <dbReference type="EMBL" id="KIK63011.1"/>
    </source>
</evidence>
<reference evidence="1 2" key="1">
    <citation type="submission" date="2014-04" db="EMBL/GenBank/DDBJ databases">
        <title>Evolutionary Origins and Diversification of the Mycorrhizal Mutualists.</title>
        <authorList>
            <consortium name="DOE Joint Genome Institute"/>
            <consortium name="Mycorrhizal Genomics Consortium"/>
            <person name="Kohler A."/>
            <person name="Kuo A."/>
            <person name="Nagy L.G."/>
            <person name="Floudas D."/>
            <person name="Copeland A."/>
            <person name="Barry K.W."/>
            <person name="Cichocki N."/>
            <person name="Veneault-Fourrey C."/>
            <person name="LaButti K."/>
            <person name="Lindquist E.A."/>
            <person name="Lipzen A."/>
            <person name="Lundell T."/>
            <person name="Morin E."/>
            <person name="Murat C."/>
            <person name="Riley R."/>
            <person name="Ohm R."/>
            <person name="Sun H."/>
            <person name="Tunlid A."/>
            <person name="Henrissat B."/>
            <person name="Grigoriev I.V."/>
            <person name="Hibbett D.S."/>
            <person name="Martin F."/>
        </authorList>
    </citation>
    <scope>NUCLEOTIDE SEQUENCE [LARGE SCALE GENOMIC DNA]</scope>
    <source>
        <strain evidence="1 2">FD-317 M1</strain>
    </source>
</reference>
<dbReference type="EMBL" id="KN834765">
    <property type="protein sequence ID" value="KIK63011.1"/>
    <property type="molecule type" value="Genomic_DNA"/>
</dbReference>
<dbReference type="Proteomes" id="UP000053593">
    <property type="component" value="Unassembled WGS sequence"/>
</dbReference>
<dbReference type="OrthoDB" id="2788229at2759"/>
<proteinExistence type="predicted"/>
<evidence type="ECO:0000313" key="2">
    <source>
        <dbReference type="Proteomes" id="UP000053593"/>
    </source>
</evidence>
<protein>
    <submittedName>
        <fullName evidence="1">Uncharacterized protein</fullName>
    </submittedName>
</protein>
<dbReference type="AlphaFoldDB" id="A0A0D0C4H6"/>